<feature type="compositionally biased region" description="Polar residues" evidence="1">
    <location>
        <begin position="72"/>
        <end position="81"/>
    </location>
</feature>
<feature type="region of interest" description="Disordered" evidence="1">
    <location>
        <begin position="57"/>
        <end position="81"/>
    </location>
</feature>
<reference evidence="3" key="1">
    <citation type="journal article" date="2019" name="Int. J. Syst. Evol. Microbiol.">
        <title>The Global Catalogue of Microorganisms (GCM) 10K type strain sequencing project: providing services to taxonomists for standard genome sequencing and annotation.</title>
        <authorList>
            <consortium name="The Broad Institute Genomics Platform"/>
            <consortium name="The Broad Institute Genome Sequencing Center for Infectious Disease"/>
            <person name="Wu L."/>
            <person name="Ma J."/>
        </authorList>
    </citation>
    <scope>NUCLEOTIDE SEQUENCE [LARGE SCALE GENOMIC DNA]</scope>
    <source>
        <strain evidence="3">TISTR 2466</strain>
    </source>
</reference>
<name>A0ABW5RZD1_9BACL</name>
<evidence type="ECO:0000313" key="2">
    <source>
        <dbReference type="EMBL" id="MFD2692874.1"/>
    </source>
</evidence>
<evidence type="ECO:0000313" key="3">
    <source>
        <dbReference type="Proteomes" id="UP001597399"/>
    </source>
</evidence>
<accession>A0ABW5RZD1</accession>
<keyword evidence="3" id="KW-1185">Reference proteome</keyword>
<organism evidence="2 3">
    <name type="scientific">Sporolactobacillus shoreicorticis</name>
    <dbReference type="NCBI Taxonomy" id="1923877"/>
    <lineage>
        <taxon>Bacteria</taxon>
        <taxon>Bacillati</taxon>
        <taxon>Bacillota</taxon>
        <taxon>Bacilli</taxon>
        <taxon>Bacillales</taxon>
        <taxon>Sporolactobacillaceae</taxon>
        <taxon>Sporolactobacillus</taxon>
    </lineage>
</organism>
<dbReference type="Proteomes" id="UP001597399">
    <property type="component" value="Unassembled WGS sequence"/>
</dbReference>
<evidence type="ECO:0008006" key="4">
    <source>
        <dbReference type="Google" id="ProtNLM"/>
    </source>
</evidence>
<dbReference type="EMBL" id="JBHUMQ010000011">
    <property type="protein sequence ID" value="MFD2692874.1"/>
    <property type="molecule type" value="Genomic_DNA"/>
</dbReference>
<evidence type="ECO:0000256" key="1">
    <source>
        <dbReference type="SAM" id="MobiDB-lite"/>
    </source>
</evidence>
<dbReference type="RefSeq" id="WP_253065114.1">
    <property type="nucleotide sequence ID" value="NZ_JAMXWM010000036.1"/>
</dbReference>
<protein>
    <recommendedName>
        <fullName evidence="4">Flagellar hook-length control protein FliK</fullName>
    </recommendedName>
</protein>
<comment type="caution">
    <text evidence="2">The sequence shown here is derived from an EMBL/GenBank/DDBJ whole genome shotgun (WGS) entry which is preliminary data.</text>
</comment>
<gene>
    <name evidence="2" type="ORF">ACFSUE_04405</name>
</gene>
<proteinExistence type="predicted"/>
<sequence>MTVSLNSALLNYLSQIENSNSAATPASSTDIKELSSEFAQLLASSLMSDSASQMLGTLSSTDSDLENMDANDLSNTLGTSTQSTDSVEDLLWHLLSSAANNSTNATTTVSGTSV</sequence>